<keyword evidence="1" id="KW-1133">Transmembrane helix</keyword>
<dbReference type="RefSeq" id="WP_169206992.1">
    <property type="nucleotide sequence ID" value="NZ_CP059560.1"/>
</dbReference>
<feature type="transmembrane region" description="Helical" evidence="1">
    <location>
        <begin position="59"/>
        <end position="83"/>
    </location>
</feature>
<evidence type="ECO:0000256" key="1">
    <source>
        <dbReference type="SAM" id="Phobius"/>
    </source>
</evidence>
<keyword evidence="1" id="KW-0812">Transmembrane</keyword>
<feature type="transmembrane region" description="Helical" evidence="1">
    <location>
        <begin position="120"/>
        <end position="141"/>
    </location>
</feature>
<organism evidence="2 3">
    <name type="scientific">Aromatoleum petrolei</name>
    <dbReference type="NCBI Taxonomy" id="76116"/>
    <lineage>
        <taxon>Bacteria</taxon>
        <taxon>Pseudomonadati</taxon>
        <taxon>Pseudomonadota</taxon>
        <taxon>Betaproteobacteria</taxon>
        <taxon>Rhodocyclales</taxon>
        <taxon>Rhodocyclaceae</taxon>
        <taxon>Aromatoleum</taxon>
    </lineage>
</organism>
<proteinExistence type="predicted"/>
<keyword evidence="1" id="KW-0472">Membrane</keyword>
<keyword evidence="3" id="KW-1185">Reference proteome</keyword>
<dbReference type="Proteomes" id="UP000652074">
    <property type="component" value="Unassembled WGS sequence"/>
</dbReference>
<gene>
    <name evidence="2" type="ORF">GPA26_14225</name>
</gene>
<evidence type="ECO:0000313" key="2">
    <source>
        <dbReference type="EMBL" id="NMF89627.1"/>
    </source>
</evidence>
<accession>A0ABX1MNV5</accession>
<feature type="transmembrane region" description="Helical" evidence="1">
    <location>
        <begin position="33"/>
        <end position="52"/>
    </location>
</feature>
<protein>
    <recommendedName>
        <fullName evidence="4">Transmembrane protein</fullName>
    </recommendedName>
</protein>
<dbReference type="EMBL" id="WTVR01000026">
    <property type="protein sequence ID" value="NMF89627.1"/>
    <property type="molecule type" value="Genomic_DNA"/>
</dbReference>
<feature type="transmembrane region" description="Helical" evidence="1">
    <location>
        <begin position="161"/>
        <end position="180"/>
    </location>
</feature>
<evidence type="ECO:0000313" key="3">
    <source>
        <dbReference type="Proteomes" id="UP000652074"/>
    </source>
</evidence>
<evidence type="ECO:0008006" key="4">
    <source>
        <dbReference type="Google" id="ProtNLM"/>
    </source>
</evidence>
<comment type="caution">
    <text evidence="2">The sequence shown here is derived from an EMBL/GenBank/DDBJ whole genome shotgun (WGS) entry which is preliminary data.</text>
</comment>
<sequence>MRPPRYAFLGATLLATGTAPSLRLWLEADMARHMLVQFPLLIVAGAAFASTLPPRVRAAVATINAHGLAGLLLCLLVSAFWMIPRALDQALLSPPMEIAKIATLLAAGGALQLSWRPAGIVVQIFFIGNWAWMTAVVGLLYQDMSTRLCNGYLLDQQIIAGQGLVVLAIALPTAFIALLAKRGVLAGDASETTQGCPTGSTVQ</sequence>
<name>A0ABX1MNV5_9RHOO</name>
<reference evidence="2 3" key="1">
    <citation type="submission" date="2019-12" db="EMBL/GenBank/DDBJ databases">
        <title>Comparative genomics gives insights into the taxonomy of the Azoarcus-Aromatoleum group and reveals separate origins of nif in the plant-associated Azoarcus and non-plant-associated Aromatoleum sub-groups.</title>
        <authorList>
            <person name="Lafos M."/>
            <person name="Maluk M."/>
            <person name="Batista M."/>
            <person name="Junghare M."/>
            <person name="Carmona M."/>
            <person name="Faoro H."/>
            <person name="Cruz L.M."/>
            <person name="Battistoni F."/>
            <person name="De Souza E."/>
            <person name="Pedrosa F."/>
            <person name="Chen W.-M."/>
            <person name="Poole P.S."/>
            <person name="Dixon R.A."/>
            <person name="James E.K."/>
        </authorList>
    </citation>
    <scope>NUCLEOTIDE SEQUENCE [LARGE SCALE GENOMIC DNA]</scope>
    <source>
        <strain evidence="2 3">ToN1</strain>
    </source>
</reference>